<reference evidence="5 6" key="1">
    <citation type="submission" date="2019-11" db="EMBL/GenBank/DDBJ databases">
        <authorList>
            <person name="Zheng R.K."/>
            <person name="Sun C.M."/>
        </authorList>
    </citation>
    <scope>NUCLEOTIDE SEQUENCE [LARGE SCALE GENOMIC DNA]</scope>
    <source>
        <strain evidence="5 6">WC007</strain>
    </source>
</reference>
<dbReference type="RefSeq" id="WP_158868045.1">
    <property type="nucleotide sequence ID" value="NZ_CP046401.1"/>
</dbReference>
<organism evidence="5 6">
    <name type="scientific">Maribellus comscasis</name>
    <dbReference type="NCBI Taxonomy" id="2681766"/>
    <lineage>
        <taxon>Bacteria</taxon>
        <taxon>Pseudomonadati</taxon>
        <taxon>Bacteroidota</taxon>
        <taxon>Bacteroidia</taxon>
        <taxon>Marinilabiliales</taxon>
        <taxon>Prolixibacteraceae</taxon>
        <taxon>Maribellus</taxon>
    </lineage>
</organism>
<dbReference type="EMBL" id="CP046401">
    <property type="protein sequence ID" value="QGY45098.1"/>
    <property type="molecule type" value="Genomic_DNA"/>
</dbReference>
<proteinExistence type="inferred from homology"/>
<keyword evidence="2" id="KW-0808">Transferase</keyword>
<dbReference type="InterPro" id="IPR029056">
    <property type="entry name" value="Ribokinase-like"/>
</dbReference>
<dbReference type="InterPro" id="IPR011611">
    <property type="entry name" value="PfkB_dom"/>
</dbReference>
<keyword evidence="3" id="KW-0418">Kinase</keyword>
<protein>
    <recommendedName>
        <fullName evidence="4">Carbohydrate kinase PfkB domain-containing protein</fullName>
    </recommendedName>
</protein>
<keyword evidence="6" id="KW-1185">Reference proteome</keyword>
<accession>A0A6I6JVH1</accession>
<dbReference type="GO" id="GO:0016301">
    <property type="term" value="F:kinase activity"/>
    <property type="evidence" value="ECO:0007669"/>
    <property type="project" value="UniProtKB-KW"/>
</dbReference>
<evidence type="ECO:0000259" key="4">
    <source>
        <dbReference type="Pfam" id="PF00294"/>
    </source>
</evidence>
<evidence type="ECO:0000256" key="2">
    <source>
        <dbReference type="ARBA" id="ARBA00022679"/>
    </source>
</evidence>
<dbReference type="InterPro" id="IPR050306">
    <property type="entry name" value="PfkB_Carbo_kinase"/>
</dbReference>
<dbReference type="Proteomes" id="UP000428260">
    <property type="component" value="Chromosome"/>
</dbReference>
<evidence type="ECO:0000256" key="3">
    <source>
        <dbReference type="ARBA" id="ARBA00022777"/>
    </source>
</evidence>
<dbReference type="PANTHER" id="PTHR43085:SF57">
    <property type="entry name" value="CARBOHYDRATE KINASE PFKB DOMAIN-CONTAINING PROTEIN"/>
    <property type="match status" value="1"/>
</dbReference>
<sequence>MGKKIVAFGEIVWDLLPNGKVLGGTPSNMVFRSNSFGEEGYLLSRVGDDKLGHAALNKLKELGISDENVQMDSAFPTGTVNITFDEKGDPRYNVTLDVAFDHIEFSAEALKLARNADCLFYGLLPQRFGLSKNTIRELIKESPDSLKFFDLKLFEHFFDLTVVDFLLRNSNIVRIKEKEIGFLAEKLDLKPDSLEDFGALLLTKYKKLDLVLVTRGEGGIFAYSKRQGAFMISGYNIKMRDNIGSGMAFSAGFLHYYLNGKSIEDALEFGNAAGALNTSKRGATAIFNKKDVLQFMEKNSKREPGL</sequence>
<gene>
    <name evidence="5" type="ORF">GM418_15900</name>
</gene>
<evidence type="ECO:0000313" key="6">
    <source>
        <dbReference type="Proteomes" id="UP000428260"/>
    </source>
</evidence>
<dbReference type="Pfam" id="PF00294">
    <property type="entry name" value="PfkB"/>
    <property type="match status" value="1"/>
</dbReference>
<dbReference type="SUPFAM" id="SSF53613">
    <property type="entry name" value="Ribokinase-like"/>
    <property type="match status" value="1"/>
</dbReference>
<dbReference type="KEGG" id="mcos:GM418_15900"/>
<evidence type="ECO:0000256" key="1">
    <source>
        <dbReference type="ARBA" id="ARBA00010688"/>
    </source>
</evidence>
<name>A0A6I6JVH1_9BACT</name>
<evidence type="ECO:0000313" key="5">
    <source>
        <dbReference type="EMBL" id="QGY45098.1"/>
    </source>
</evidence>
<comment type="similarity">
    <text evidence="1">Belongs to the carbohydrate kinase PfkB family.</text>
</comment>
<dbReference type="AlphaFoldDB" id="A0A6I6JVH1"/>
<dbReference type="PANTHER" id="PTHR43085">
    <property type="entry name" value="HEXOKINASE FAMILY MEMBER"/>
    <property type="match status" value="1"/>
</dbReference>
<feature type="domain" description="Carbohydrate kinase PfkB" evidence="4">
    <location>
        <begin position="20"/>
        <end position="285"/>
    </location>
</feature>
<dbReference type="Gene3D" id="3.40.1190.20">
    <property type="match status" value="1"/>
</dbReference>